<gene>
    <name evidence="1" type="ORF">MARPO_0062s0057</name>
</gene>
<dbReference type="OrthoDB" id="1111048at2759"/>
<evidence type="ECO:0008006" key="3">
    <source>
        <dbReference type="Google" id="ProtNLM"/>
    </source>
</evidence>
<dbReference type="Proteomes" id="UP000244005">
    <property type="component" value="Unassembled WGS sequence"/>
</dbReference>
<evidence type="ECO:0000313" key="1">
    <source>
        <dbReference type="EMBL" id="PTQ36638.1"/>
    </source>
</evidence>
<dbReference type="EMBL" id="KZ772734">
    <property type="protein sequence ID" value="PTQ36638.1"/>
    <property type="molecule type" value="Genomic_DNA"/>
</dbReference>
<protein>
    <recommendedName>
        <fullName evidence="3">Metallothionein-like protein</fullName>
    </recommendedName>
</protein>
<accession>A0A2R6WRZ9</accession>
<organism evidence="1 2">
    <name type="scientific">Marchantia polymorpha</name>
    <name type="common">Common liverwort</name>
    <name type="synonym">Marchantia aquatica</name>
    <dbReference type="NCBI Taxonomy" id="3197"/>
    <lineage>
        <taxon>Eukaryota</taxon>
        <taxon>Viridiplantae</taxon>
        <taxon>Streptophyta</taxon>
        <taxon>Embryophyta</taxon>
        <taxon>Marchantiophyta</taxon>
        <taxon>Marchantiopsida</taxon>
        <taxon>Marchantiidae</taxon>
        <taxon>Marchantiales</taxon>
        <taxon>Marchantiaceae</taxon>
        <taxon>Marchantia</taxon>
    </lineage>
</organism>
<keyword evidence="2" id="KW-1185">Reference proteome</keyword>
<reference evidence="2" key="1">
    <citation type="journal article" date="2017" name="Cell">
        <title>Insights into land plant evolution garnered from the Marchantia polymorpha genome.</title>
        <authorList>
            <person name="Bowman J.L."/>
            <person name="Kohchi T."/>
            <person name="Yamato K.T."/>
            <person name="Jenkins J."/>
            <person name="Shu S."/>
            <person name="Ishizaki K."/>
            <person name="Yamaoka S."/>
            <person name="Nishihama R."/>
            <person name="Nakamura Y."/>
            <person name="Berger F."/>
            <person name="Adam C."/>
            <person name="Aki S.S."/>
            <person name="Althoff F."/>
            <person name="Araki T."/>
            <person name="Arteaga-Vazquez M.A."/>
            <person name="Balasubrmanian S."/>
            <person name="Barry K."/>
            <person name="Bauer D."/>
            <person name="Boehm C.R."/>
            <person name="Briginshaw L."/>
            <person name="Caballero-Perez J."/>
            <person name="Catarino B."/>
            <person name="Chen F."/>
            <person name="Chiyoda S."/>
            <person name="Chovatia M."/>
            <person name="Davies K.M."/>
            <person name="Delmans M."/>
            <person name="Demura T."/>
            <person name="Dierschke T."/>
            <person name="Dolan L."/>
            <person name="Dorantes-Acosta A.E."/>
            <person name="Eklund D.M."/>
            <person name="Florent S.N."/>
            <person name="Flores-Sandoval E."/>
            <person name="Fujiyama A."/>
            <person name="Fukuzawa H."/>
            <person name="Galik B."/>
            <person name="Grimanelli D."/>
            <person name="Grimwood J."/>
            <person name="Grossniklaus U."/>
            <person name="Hamada T."/>
            <person name="Haseloff J."/>
            <person name="Hetherington A.J."/>
            <person name="Higo A."/>
            <person name="Hirakawa Y."/>
            <person name="Hundley H.N."/>
            <person name="Ikeda Y."/>
            <person name="Inoue K."/>
            <person name="Inoue S.I."/>
            <person name="Ishida S."/>
            <person name="Jia Q."/>
            <person name="Kakita M."/>
            <person name="Kanazawa T."/>
            <person name="Kawai Y."/>
            <person name="Kawashima T."/>
            <person name="Kennedy M."/>
            <person name="Kinose K."/>
            <person name="Kinoshita T."/>
            <person name="Kohara Y."/>
            <person name="Koide E."/>
            <person name="Komatsu K."/>
            <person name="Kopischke S."/>
            <person name="Kubo M."/>
            <person name="Kyozuka J."/>
            <person name="Lagercrantz U."/>
            <person name="Lin S.S."/>
            <person name="Lindquist E."/>
            <person name="Lipzen A.M."/>
            <person name="Lu C.W."/>
            <person name="De Luna E."/>
            <person name="Martienssen R.A."/>
            <person name="Minamino N."/>
            <person name="Mizutani M."/>
            <person name="Mizutani M."/>
            <person name="Mochizuki N."/>
            <person name="Monte I."/>
            <person name="Mosher R."/>
            <person name="Nagasaki H."/>
            <person name="Nakagami H."/>
            <person name="Naramoto S."/>
            <person name="Nishitani K."/>
            <person name="Ohtani M."/>
            <person name="Okamoto T."/>
            <person name="Okumura M."/>
            <person name="Phillips J."/>
            <person name="Pollak B."/>
            <person name="Reinders A."/>
            <person name="Rovekamp M."/>
            <person name="Sano R."/>
            <person name="Sawa S."/>
            <person name="Schmid M.W."/>
            <person name="Shirakawa M."/>
            <person name="Solano R."/>
            <person name="Spunde A."/>
            <person name="Suetsugu N."/>
            <person name="Sugano S."/>
            <person name="Sugiyama A."/>
            <person name="Sun R."/>
            <person name="Suzuki Y."/>
            <person name="Takenaka M."/>
            <person name="Takezawa D."/>
            <person name="Tomogane H."/>
            <person name="Tsuzuki M."/>
            <person name="Ueda T."/>
            <person name="Umeda M."/>
            <person name="Ward J.M."/>
            <person name="Watanabe Y."/>
            <person name="Yazaki K."/>
            <person name="Yokoyama R."/>
            <person name="Yoshitake Y."/>
            <person name="Yotsui I."/>
            <person name="Zachgo S."/>
            <person name="Schmutz J."/>
        </authorList>
    </citation>
    <scope>NUCLEOTIDE SEQUENCE [LARGE SCALE GENOMIC DNA]</scope>
    <source>
        <strain evidence="2">Tak-1</strain>
    </source>
</reference>
<dbReference type="AlphaFoldDB" id="A0A2R6WRZ9"/>
<proteinExistence type="predicted"/>
<sequence length="61" mass="6229">MSGCGSSACSCGAACKCSTGNSCCPTRSMDSYDNSEMRGFEGTNEGCKCGDKCSCNPCNCK</sequence>
<name>A0A2R6WRZ9_MARPO</name>
<evidence type="ECO:0000313" key="2">
    <source>
        <dbReference type="Proteomes" id="UP000244005"/>
    </source>
</evidence>